<reference evidence="3" key="1">
    <citation type="submission" date="2017-09" db="EMBL/GenBank/DDBJ databases">
        <title>FDA dAtabase for Regulatory Grade micrObial Sequences (FDA-ARGOS): Supporting development and validation of Infectious Disease Dx tests.</title>
        <authorList>
            <person name="Goldberg B."/>
            <person name="Campos J."/>
            <person name="Tallon L."/>
            <person name="Sadzewicz L."/>
            <person name="Ott S."/>
            <person name="Zhao X."/>
            <person name="Nagaraj S."/>
            <person name="Vavikolanu K."/>
            <person name="Aluvathingal J."/>
            <person name="Nadendla S."/>
            <person name="Geyer C."/>
            <person name="Sichtig H."/>
        </authorList>
    </citation>
    <scope>NUCLEOTIDE SEQUENCE [LARGE SCALE GENOMIC DNA]</scope>
    <source>
        <strain evidence="3">FDAARGOS_370</strain>
    </source>
</reference>
<dbReference type="GeneID" id="93125389"/>
<organism evidence="2 3">
    <name type="scientific">Edwardsiella tarda</name>
    <dbReference type="NCBI Taxonomy" id="636"/>
    <lineage>
        <taxon>Bacteria</taxon>
        <taxon>Pseudomonadati</taxon>
        <taxon>Pseudomonadota</taxon>
        <taxon>Gammaproteobacteria</taxon>
        <taxon>Enterobacterales</taxon>
        <taxon>Hafniaceae</taxon>
        <taxon>Edwardsiella</taxon>
    </lineage>
</organism>
<dbReference type="AlphaFoldDB" id="A0A2A7TZN5"/>
<feature type="transmembrane region" description="Helical" evidence="1">
    <location>
        <begin position="12"/>
        <end position="36"/>
    </location>
</feature>
<feature type="transmembrane region" description="Helical" evidence="1">
    <location>
        <begin position="158"/>
        <end position="178"/>
    </location>
</feature>
<dbReference type="RefSeq" id="WP_005289784.1">
    <property type="nucleotide sequence ID" value="NZ_AP028090.1"/>
</dbReference>
<feature type="transmembrane region" description="Helical" evidence="1">
    <location>
        <begin position="105"/>
        <end position="125"/>
    </location>
</feature>
<keyword evidence="1" id="KW-1133">Transmembrane helix</keyword>
<dbReference type="OrthoDB" id="6415445at2"/>
<evidence type="ECO:0008006" key="4">
    <source>
        <dbReference type="Google" id="ProtNLM"/>
    </source>
</evidence>
<feature type="transmembrane region" description="Helical" evidence="1">
    <location>
        <begin position="42"/>
        <end position="64"/>
    </location>
</feature>
<evidence type="ECO:0000256" key="1">
    <source>
        <dbReference type="SAM" id="Phobius"/>
    </source>
</evidence>
<keyword evidence="1" id="KW-0812">Transmembrane</keyword>
<proteinExistence type="predicted"/>
<sequence>MRLLRREHHSYNLVALLGGAVSGTMSAALLAIGALWADGTPLARPMLLTIGTVSALSSAFAFLLSHYAGLRDDLLHAERQLNLTASGRLASGILGRKILRQALHATLYAALAYLLCFGLPFLLAWPFPGLPWLPAVITLLLIIVMALLLARVMQARRWATLGVVSLGFVLCAVIGALLRYR</sequence>
<keyword evidence="1" id="KW-0472">Membrane</keyword>
<feature type="transmembrane region" description="Helical" evidence="1">
    <location>
        <begin position="131"/>
        <end position="151"/>
    </location>
</feature>
<accession>A0A2A7TZN5</accession>
<evidence type="ECO:0000313" key="2">
    <source>
        <dbReference type="EMBL" id="PEH71501.1"/>
    </source>
</evidence>
<dbReference type="Proteomes" id="UP000219788">
    <property type="component" value="Unassembled WGS sequence"/>
</dbReference>
<gene>
    <name evidence="2" type="ORF">CRM76_05870</name>
</gene>
<dbReference type="EMBL" id="PDDV01000013">
    <property type="protein sequence ID" value="PEH71501.1"/>
    <property type="molecule type" value="Genomic_DNA"/>
</dbReference>
<name>A0A2A7TZN5_EDWTA</name>
<protein>
    <recommendedName>
        <fullName evidence="4">VIT family protein</fullName>
    </recommendedName>
</protein>
<dbReference type="STRING" id="636.AAW15_01595"/>
<evidence type="ECO:0000313" key="3">
    <source>
        <dbReference type="Proteomes" id="UP000219788"/>
    </source>
</evidence>
<comment type="caution">
    <text evidence="2">The sequence shown here is derived from an EMBL/GenBank/DDBJ whole genome shotgun (WGS) entry which is preliminary data.</text>
</comment>